<gene>
    <name evidence="1" type="ORF">SP38_36</name>
</gene>
<protein>
    <submittedName>
        <fullName evidence="1">Uncharacterized protein</fullName>
    </submittedName>
</protein>
<dbReference type="GeneID" id="26683746"/>
<dbReference type="KEGG" id="vg:26683746"/>
<evidence type="ECO:0000313" key="2">
    <source>
        <dbReference type="Proteomes" id="UP000201337"/>
    </source>
</evidence>
<organism evidence="1 2">
    <name type="scientific">Salmonella phage 38</name>
    <dbReference type="NCBI Taxonomy" id="1654891"/>
    <lineage>
        <taxon>Viruses</taxon>
        <taxon>Duplodnaviria</taxon>
        <taxon>Heunggongvirae</taxon>
        <taxon>Uroviricota</taxon>
        <taxon>Caudoviricetes</taxon>
        <taxon>Pantevenvirales</taxon>
        <taxon>Ackermannviridae</taxon>
        <taxon>Cvivirinae</taxon>
        <taxon>Kuttervirus</taxon>
        <taxon>Kuttervirus kv38</taxon>
    </lineage>
</organism>
<name>A0A0N7C9F3_9CAUD</name>
<sequence>MKTFLEFYRESTLPDFTNIVLYHGSNVEFDIFDLKNLARLTLVRWVLGFT</sequence>
<proteinExistence type="predicted"/>
<reference evidence="1 2" key="1">
    <citation type="journal article" date="2016" name="Virus Genes">
        <title>Genomic characterization of Salmonella bacteriophages isolated from India.</title>
        <authorList>
            <person name="Karpe Y.A."/>
            <person name="Kanade G.D."/>
            <person name="Pingale K.D."/>
            <person name="Arankalle V.A."/>
            <person name="Banerjee K."/>
        </authorList>
    </citation>
    <scope>NUCLEOTIDE SEQUENCE [LARGE SCALE GENOMIC DNA]</scope>
</reference>
<dbReference type="Proteomes" id="UP000201337">
    <property type="component" value="Segment"/>
</dbReference>
<dbReference type="RefSeq" id="YP_009220780.1">
    <property type="nucleotide sequence ID" value="NC_029042.1"/>
</dbReference>
<evidence type="ECO:0000313" key="1">
    <source>
        <dbReference type="EMBL" id="AKJ73638.1"/>
    </source>
</evidence>
<accession>A0A0N7C9F3</accession>
<dbReference type="EMBL" id="KR296692">
    <property type="protein sequence ID" value="AKJ73638.1"/>
    <property type="molecule type" value="Genomic_DNA"/>
</dbReference>
<keyword evidence="2" id="KW-1185">Reference proteome</keyword>